<feature type="transmembrane region" description="Helical" evidence="9">
    <location>
        <begin position="32"/>
        <end position="51"/>
    </location>
</feature>
<proteinExistence type="inferred from homology"/>
<feature type="transmembrane region" description="Helical" evidence="9">
    <location>
        <begin position="169"/>
        <end position="191"/>
    </location>
</feature>
<feature type="transmembrane region" description="Helical" evidence="9">
    <location>
        <begin position="260"/>
        <end position="287"/>
    </location>
</feature>
<keyword evidence="7 9" id="KW-0472">Membrane</keyword>
<keyword evidence="3" id="KW-0813">Transport</keyword>
<evidence type="ECO:0000256" key="9">
    <source>
        <dbReference type="SAM" id="Phobius"/>
    </source>
</evidence>
<keyword evidence="11" id="KW-1185">Reference proteome</keyword>
<evidence type="ECO:0000256" key="8">
    <source>
        <dbReference type="SAM" id="MobiDB-lite"/>
    </source>
</evidence>
<sequence length="354" mass="35954">MSATAAQTSTRHPRGQVRLPAPGGDVVLHRRGAIVGAALTAVAVLLALVSLGTGDYPLSVPEVVRAMFATDGGFATTVVLDWRLPRVLVALVFGAALGVSGAVFQSMTRNPLGSPEIIGFTTGAYTGALVALIVIGGAYASTTVGALLGGLLTALAVYLLAYRKGISGFRLIIVGIGVTAMLQALNTWLILRADLEVAMSAAFWQAGSIALVGWEQAVPAFAVLAALAVLVAVLAAPMRQLELGDDAARAHGVRLEPVRLALLVVGVALIAVVTAIAGPIAFVSLAAPQIAQRLAGSAGLPLVNTALTGAVLLIAADFVAQHALPSAVPVGLVTVVIGGLYLIGLLVREARQKL</sequence>
<keyword evidence="4" id="KW-1003">Cell membrane</keyword>
<evidence type="ECO:0000256" key="6">
    <source>
        <dbReference type="ARBA" id="ARBA00022989"/>
    </source>
</evidence>
<gene>
    <name evidence="10" type="primary">fepG</name>
    <name evidence="10" type="ORF">GCM10025865_11050</name>
</gene>
<feature type="transmembrane region" description="Helical" evidence="9">
    <location>
        <begin position="221"/>
        <end position="240"/>
    </location>
</feature>
<dbReference type="EMBL" id="AP027729">
    <property type="protein sequence ID" value="BDZ41806.1"/>
    <property type="molecule type" value="Genomic_DNA"/>
</dbReference>
<evidence type="ECO:0000256" key="1">
    <source>
        <dbReference type="ARBA" id="ARBA00004651"/>
    </source>
</evidence>
<feature type="transmembrane region" description="Helical" evidence="9">
    <location>
        <begin position="326"/>
        <end position="347"/>
    </location>
</feature>
<dbReference type="InterPro" id="IPR037294">
    <property type="entry name" value="ABC_BtuC-like"/>
</dbReference>
<dbReference type="InterPro" id="IPR000522">
    <property type="entry name" value="ABC_transptr_permease_BtuC"/>
</dbReference>
<accession>A0ABM8G178</accession>
<reference evidence="11" key="1">
    <citation type="journal article" date="2019" name="Int. J. Syst. Evol. Microbiol.">
        <title>The Global Catalogue of Microorganisms (GCM) 10K type strain sequencing project: providing services to taxonomists for standard genome sequencing and annotation.</title>
        <authorList>
            <consortium name="The Broad Institute Genomics Platform"/>
            <consortium name="The Broad Institute Genome Sequencing Center for Infectious Disease"/>
            <person name="Wu L."/>
            <person name="Ma J."/>
        </authorList>
    </citation>
    <scope>NUCLEOTIDE SEQUENCE [LARGE SCALE GENOMIC DNA]</scope>
    <source>
        <strain evidence="11">NBRC 108565</strain>
    </source>
</reference>
<feature type="transmembrane region" description="Helical" evidence="9">
    <location>
        <begin position="299"/>
        <end position="320"/>
    </location>
</feature>
<comment type="similarity">
    <text evidence="2">Belongs to the binding-protein-dependent transport system permease family. FecCD subfamily.</text>
</comment>
<feature type="transmembrane region" description="Helical" evidence="9">
    <location>
        <begin position="87"/>
        <end position="105"/>
    </location>
</feature>
<keyword evidence="6 9" id="KW-1133">Transmembrane helix</keyword>
<dbReference type="PANTHER" id="PTHR30472:SF24">
    <property type="entry name" value="FERRIC ENTEROBACTIN TRANSPORT SYSTEM PERMEASE PROTEIN FEPG"/>
    <property type="match status" value="1"/>
</dbReference>
<dbReference type="Proteomes" id="UP001321475">
    <property type="component" value="Chromosome"/>
</dbReference>
<evidence type="ECO:0000256" key="2">
    <source>
        <dbReference type="ARBA" id="ARBA00007935"/>
    </source>
</evidence>
<dbReference type="PANTHER" id="PTHR30472">
    <property type="entry name" value="FERRIC ENTEROBACTIN TRANSPORT SYSTEM PERMEASE PROTEIN"/>
    <property type="match status" value="1"/>
</dbReference>
<evidence type="ECO:0000313" key="11">
    <source>
        <dbReference type="Proteomes" id="UP001321475"/>
    </source>
</evidence>
<evidence type="ECO:0000256" key="5">
    <source>
        <dbReference type="ARBA" id="ARBA00022692"/>
    </source>
</evidence>
<feature type="transmembrane region" description="Helical" evidence="9">
    <location>
        <begin position="117"/>
        <end position="138"/>
    </location>
</feature>
<organism evidence="10 11">
    <name type="scientific">Paraoerskovia sediminicola</name>
    <dbReference type="NCBI Taxonomy" id="1138587"/>
    <lineage>
        <taxon>Bacteria</taxon>
        <taxon>Bacillati</taxon>
        <taxon>Actinomycetota</taxon>
        <taxon>Actinomycetes</taxon>
        <taxon>Micrococcales</taxon>
        <taxon>Cellulomonadaceae</taxon>
        <taxon>Paraoerskovia</taxon>
    </lineage>
</organism>
<evidence type="ECO:0000256" key="3">
    <source>
        <dbReference type="ARBA" id="ARBA00022448"/>
    </source>
</evidence>
<comment type="subcellular location">
    <subcellularLocation>
        <location evidence="1">Cell membrane</location>
        <topology evidence="1">Multi-pass membrane protein</topology>
    </subcellularLocation>
</comment>
<dbReference type="RefSeq" id="WP_286218887.1">
    <property type="nucleotide sequence ID" value="NZ_AP027729.1"/>
</dbReference>
<feature type="transmembrane region" description="Helical" evidence="9">
    <location>
        <begin position="197"/>
        <end position="214"/>
    </location>
</feature>
<dbReference type="CDD" id="cd06550">
    <property type="entry name" value="TM_ABC_iron-siderophores_like"/>
    <property type="match status" value="1"/>
</dbReference>
<evidence type="ECO:0000256" key="7">
    <source>
        <dbReference type="ARBA" id="ARBA00023136"/>
    </source>
</evidence>
<feature type="compositionally biased region" description="Polar residues" evidence="8">
    <location>
        <begin position="1"/>
        <end position="10"/>
    </location>
</feature>
<evidence type="ECO:0000313" key="10">
    <source>
        <dbReference type="EMBL" id="BDZ41806.1"/>
    </source>
</evidence>
<protein>
    <submittedName>
        <fullName evidence="10">Iron-enterobactin transporter permease</fullName>
    </submittedName>
</protein>
<feature type="region of interest" description="Disordered" evidence="8">
    <location>
        <begin position="1"/>
        <end position="22"/>
    </location>
</feature>
<dbReference type="Pfam" id="PF01032">
    <property type="entry name" value="FecCD"/>
    <property type="match status" value="1"/>
</dbReference>
<evidence type="ECO:0000256" key="4">
    <source>
        <dbReference type="ARBA" id="ARBA00022475"/>
    </source>
</evidence>
<dbReference type="SUPFAM" id="SSF81345">
    <property type="entry name" value="ABC transporter involved in vitamin B12 uptake, BtuC"/>
    <property type="match status" value="1"/>
</dbReference>
<name>A0ABM8G178_9CELL</name>
<feature type="transmembrane region" description="Helical" evidence="9">
    <location>
        <begin position="144"/>
        <end position="162"/>
    </location>
</feature>
<dbReference type="Gene3D" id="1.10.3470.10">
    <property type="entry name" value="ABC transporter involved in vitamin B12 uptake, BtuC"/>
    <property type="match status" value="1"/>
</dbReference>
<keyword evidence="5 9" id="KW-0812">Transmembrane</keyword>